<evidence type="ECO:0000259" key="3">
    <source>
        <dbReference type="PROSITE" id="PS50905"/>
    </source>
</evidence>
<comment type="caution">
    <text evidence="4">The sequence shown here is derived from an EMBL/GenBank/DDBJ whole genome shotgun (WGS) entry which is preliminary data.</text>
</comment>
<dbReference type="PROSITE" id="PS50905">
    <property type="entry name" value="FERRITIN_LIKE"/>
    <property type="match status" value="1"/>
</dbReference>
<dbReference type="InterPro" id="IPR012347">
    <property type="entry name" value="Ferritin-like"/>
</dbReference>
<feature type="domain" description="Ferritin-like diiron" evidence="3">
    <location>
        <begin position="2"/>
        <end position="144"/>
    </location>
</feature>
<organism evidence="4 5">
    <name type="scientific">Camelliibacillus cellulosilyticus</name>
    <dbReference type="NCBI Taxonomy" id="2174486"/>
    <lineage>
        <taxon>Bacteria</taxon>
        <taxon>Bacillati</taxon>
        <taxon>Bacillota</taxon>
        <taxon>Bacilli</taxon>
        <taxon>Bacillales</taxon>
        <taxon>Sporolactobacillaceae</taxon>
        <taxon>Camelliibacillus</taxon>
    </lineage>
</organism>
<name>A0ABV9GLC3_9BACL</name>
<dbReference type="EMBL" id="JBHSFW010000005">
    <property type="protein sequence ID" value="MFC4619094.1"/>
    <property type="molecule type" value="Genomic_DNA"/>
</dbReference>
<keyword evidence="1" id="KW-0409">Iron storage</keyword>
<evidence type="ECO:0000256" key="2">
    <source>
        <dbReference type="ARBA" id="ARBA00023004"/>
    </source>
</evidence>
<dbReference type="PANTHER" id="PTHR30295:SF0">
    <property type="entry name" value="BACTERIOFERRITIN"/>
    <property type="match status" value="1"/>
</dbReference>
<dbReference type="Gene3D" id="1.20.1260.10">
    <property type="match status" value="1"/>
</dbReference>
<proteinExistence type="predicted"/>
<evidence type="ECO:0000313" key="5">
    <source>
        <dbReference type="Proteomes" id="UP001596022"/>
    </source>
</evidence>
<dbReference type="PANTHER" id="PTHR30295">
    <property type="entry name" value="BACTERIOFERRITIN"/>
    <property type="match status" value="1"/>
</dbReference>
<dbReference type="Pfam" id="PF00210">
    <property type="entry name" value="Ferritin"/>
    <property type="match status" value="1"/>
</dbReference>
<dbReference type="InterPro" id="IPR008331">
    <property type="entry name" value="Ferritin_DPS_dom"/>
</dbReference>
<accession>A0ABV9GLC3</accession>
<keyword evidence="5" id="KW-1185">Reference proteome</keyword>
<evidence type="ECO:0000256" key="1">
    <source>
        <dbReference type="ARBA" id="ARBA00022434"/>
    </source>
</evidence>
<dbReference type="SUPFAM" id="SSF47240">
    <property type="entry name" value="Ferritin-like"/>
    <property type="match status" value="1"/>
</dbReference>
<dbReference type="InterPro" id="IPR009078">
    <property type="entry name" value="Ferritin-like_SF"/>
</dbReference>
<keyword evidence="2" id="KW-0408">Iron</keyword>
<sequence>MDEKLKALIEGLNEDLAGEYSAVIQYTTYAGTVKGLSYQILKPFFEEEIPDEQGHAAYLAEKIATLGGEPTTQPADVVYTNDAKQMLEEIYKSESATIERYKKRRAQADELGMIDLVVQLEDMIADETKHKEITERLLKDPRFS</sequence>
<dbReference type="CDD" id="cd00657">
    <property type="entry name" value="Ferritin_like"/>
    <property type="match status" value="1"/>
</dbReference>
<dbReference type="RefSeq" id="WP_376846193.1">
    <property type="nucleotide sequence ID" value="NZ_JBHSFW010000005.1"/>
</dbReference>
<gene>
    <name evidence="4" type="ORF">ACFO4N_10250</name>
</gene>
<dbReference type="InterPro" id="IPR009040">
    <property type="entry name" value="Ferritin-like_diiron"/>
</dbReference>
<dbReference type="Proteomes" id="UP001596022">
    <property type="component" value="Unassembled WGS sequence"/>
</dbReference>
<evidence type="ECO:0000313" key="4">
    <source>
        <dbReference type="EMBL" id="MFC4619094.1"/>
    </source>
</evidence>
<protein>
    <submittedName>
        <fullName evidence="4">Ferritin-like domain-containing protein</fullName>
    </submittedName>
</protein>
<reference evidence="5" key="1">
    <citation type="journal article" date="2019" name="Int. J. Syst. Evol. Microbiol.">
        <title>The Global Catalogue of Microorganisms (GCM) 10K type strain sequencing project: providing services to taxonomists for standard genome sequencing and annotation.</title>
        <authorList>
            <consortium name="The Broad Institute Genomics Platform"/>
            <consortium name="The Broad Institute Genome Sequencing Center for Infectious Disease"/>
            <person name="Wu L."/>
            <person name="Ma J."/>
        </authorList>
    </citation>
    <scope>NUCLEOTIDE SEQUENCE [LARGE SCALE GENOMIC DNA]</scope>
    <source>
        <strain evidence="5">CGMCC 1.16306</strain>
    </source>
</reference>